<feature type="compositionally biased region" description="Acidic residues" evidence="17">
    <location>
        <begin position="781"/>
        <end position="796"/>
    </location>
</feature>
<feature type="domain" description="BRCT" evidence="19">
    <location>
        <begin position="918"/>
        <end position="1028"/>
    </location>
</feature>
<dbReference type="InterPro" id="IPR001357">
    <property type="entry name" value="BRCT_dom"/>
</dbReference>
<dbReference type="SUPFAM" id="SSF52113">
    <property type="entry name" value="BRCT domain"/>
    <property type="match status" value="2"/>
</dbReference>
<keyword evidence="11 15" id="KW-0233">DNA recombination</keyword>
<evidence type="ECO:0000256" key="14">
    <source>
        <dbReference type="ARBA" id="ARBA00034003"/>
    </source>
</evidence>
<dbReference type="PANTHER" id="PTHR45997:SF1">
    <property type="entry name" value="DNA LIGASE 4"/>
    <property type="match status" value="1"/>
</dbReference>
<keyword evidence="13" id="KW-0539">Nucleus</keyword>
<evidence type="ECO:0000256" key="6">
    <source>
        <dbReference type="ARBA" id="ARBA00022737"/>
    </source>
</evidence>
<dbReference type="GO" id="GO:0003910">
    <property type="term" value="F:DNA ligase (ATP) activity"/>
    <property type="evidence" value="ECO:0007669"/>
    <property type="project" value="UniProtKB-EC"/>
</dbReference>
<dbReference type="SUPFAM" id="SSF50249">
    <property type="entry name" value="Nucleic acid-binding proteins"/>
    <property type="match status" value="1"/>
</dbReference>
<gene>
    <name evidence="20" type="ORF">CYLTODRAFT_397345</name>
</gene>
<dbReference type="STRING" id="1314674.A0A0D7BAX2"/>
<evidence type="ECO:0000313" key="21">
    <source>
        <dbReference type="Proteomes" id="UP000054007"/>
    </source>
</evidence>
<organism evidence="20 21">
    <name type="scientific">Cylindrobasidium torrendii FP15055 ss-10</name>
    <dbReference type="NCBI Taxonomy" id="1314674"/>
    <lineage>
        <taxon>Eukaryota</taxon>
        <taxon>Fungi</taxon>
        <taxon>Dikarya</taxon>
        <taxon>Basidiomycota</taxon>
        <taxon>Agaricomycotina</taxon>
        <taxon>Agaricomycetes</taxon>
        <taxon>Agaricomycetidae</taxon>
        <taxon>Agaricales</taxon>
        <taxon>Marasmiineae</taxon>
        <taxon>Physalacriaceae</taxon>
        <taxon>Cylindrobasidium</taxon>
    </lineage>
</organism>
<dbReference type="Pfam" id="PF01068">
    <property type="entry name" value="DNA_ligase_A_M"/>
    <property type="match status" value="1"/>
</dbReference>
<keyword evidence="7 15" id="KW-0547">Nucleotide-binding</keyword>
<evidence type="ECO:0000256" key="17">
    <source>
        <dbReference type="SAM" id="MobiDB-lite"/>
    </source>
</evidence>
<comment type="subcellular location">
    <subcellularLocation>
        <location evidence="2">Nucleus</location>
    </subcellularLocation>
</comment>
<dbReference type="InterPro" id="IPR036420">
    <property type="entry name" value="BRCT_dom_sf"/>
</dbReference>
<dbReference type="InterPro" id="IPR012308">
    <property type="entry name" value="DNA_ligase_ATP-dep_N"/>
</dbReference>
<dbReference type="InterPro" id="IPR016059">
    <property type="entry name" value="DNA_ligase_ATP-dep_CS"/>
</dbReference>
<evidence type="ECO:0000256" key="12">
    <source>
        <dbReference type="ARBA" id="ARBA00023204"/>
    </source>
</evidence>
<evidence type="ECO:0000256" key="15">
    <source>
        <dbReference type="RuleBase" id="RU000617"/>
    </source>
</evidence>
<dbReference type="InterPro" id="IPR012340">
    <property type="entry name" value="NA-bd_OB-fold"/>
</dbReference>
<name>A0A0D7BAX2_9AGAR</name>
<dbReference type="SUPFAM" id="SSF117018">
    <property type="entry name" value="ATP-dependent DNA ligase DNA-binding domain"/>
    <property type="match status" value="1"/>
</dbReference>
<keyword evidence="21" id="KW-1185">Reference proteome</keyword>
<dbReference type="GO" id="GO:0006303">
    <property type="term" value="P:double-strand break repair via nonhomologous end joining"/>
    <property type="evidence" value="ECO:0007669"/>
    <property type="project" value="TreeGrafter"/>
</dbReference>
<dbReference type="EMBL" id="KN880529">
    <property type="protein sequence ID" value="KIY67314.1"/>
    <property type="molecule type" value="Genomic_DNA"/>
</dbReference>
<dbReference type="InterPro" id="IPR036599">
    <property type="entry name" value="DNA_ligase_N_sf"/>
</dbReference>
<evidence type="ECO:0000259" key="18">
    <source>
        <dbReference type="PROSITE" id="PS50160"/>
    </source>
</evidence>
<feature type="compositionally biased region" description="Basic and acidic residues" evidence="17">
    <location>
        <begin position="833"/>
        <end position="842"/>
    </location>
</feature>
<reference evidence="20 21" key="1">
    <citation type="journal article" date="2015" name="Fungal Genet. Biol.">
        <title>Evolution of novel wood decay mechanisms in Agaricales revealed by the genome sequences of Fistulina hepatica and Cylindrobasidium torrendii.</title>
        <authorList>
            <person name="Floudas D."/>
            <person name="Held B.W."/>
            <person name="Riley R."/>
            <person name="Nagy L.G."/>
            <person name="Koehler G."/>
            <person name="Ransdell A.S."/>
            <person name="Younus H."/>
            <person name="Chow J."/>
            <person name="Chiniquy J."/>
            <person name="Lipzen A."/>
            <person name="Tritt A."/>
            <person name="Sun H."/>
            <person name="Haridas S."/>
            <person name="LaButti K."/>
            <person name="Ohm R.A."/>
            <person name="Kues U."/>
            <person name="Blanchette R.A."/>
            <person name="Grigoriev I.V."/>
            <person name="Minto R.E."/>
            <person name="Hibbett D.S."/>
        </authorList>
    </citation>
    <scope>NUCLEOTIDE SEQUENCE [LARGE SCALE GENOMIC DNA]</scope>
    <source>
        <strain evidence="20 21">FP15055 ss-10</strain>
    </source>
</reference>
<comment type="catalytic activity">
    <reaction evidence="14 15">
        <text>ATP + (deoxyribonucleotide)n-3'-hydroxyl + 5'-phospho-(deoxyribonucleotide)m = (deoxyribonucleotide)n+m + AMP + diphosphate.</text>
        <dbReference type="EC" id="6.5.1.1"/>
    </reaction>
</comment>
<dbReference type="Proteomes" id="UP000054007">
    <property type="component" value="Unassembled WGS sequence"/>
</dbReference>
<evidence type="ECO:0000256" key="5">
    <source>
        <dbReference type="ARBA" id="ARBA00022723"/>
    </source>
</evidence>
<dbReference type="GO" id="GO:0046872">
    <property type="term" value="F:metal ion binding"/>
    <property type="evidence" value="ECO:0007669"/>
    <property type="project" value="UniProtKB-KW"/>
</dbReference>
<dbReference type="GO" id="GO:0003677">
    <property type="term" value="F:DNA binding"/>
    <property type="evidence" value="ECO:0007669"/>
    <property type="project" value="InterPro"/>
</dbReference>
<evidence type="ECO:0000313" key="20">
    <source>
        <dbReference type="EMBL" id="KIY67314.1"/>
    </source>
</evidence>
<accession>A0A0D7BAX2</accession>
<dbReference type="Gene3D" id="3.30.470.30">
    <property type="entry name" value="DNA ligase/mRNA capping enzyme"/>
    <property type="match status" value="1"/>
</dbReference>
<dbReference type="GO" id="GO:0006310">
    <property type="term" value="P:DNA recombination"/>
    <property type="evidence" value="ECO:0007669"/>
    <property type="project" value="UniProtKB-KW"/>
</dbReference>
<feature type="domain" description="ATP-dependent DNA ligase family profile" evidence="18">
    <location>
        <begin position="379"/>
        <end position="505"/>
    </location>
</feature>
<dbReference type="Gene3D" id="1.10.3260.10">
    <property type="entry name" value="DNA ligase, ATP-dependent, N-terminal domain"/>
    <property type="match status" value="1"/>
</dbReference>
<evidence type="ECO:0000256" key="9">
    <source>
        <dbReference type="ARBA" id="ARBA00022840"/>
    </source>
</evidence>
<evidence type="ECO:0000256" key="2">
    <source>
        <dbReference type="ARBA" id="ARBA00004123"/>
    </source>
</evidence>
<dbReference type="Gene3D" id="2.40.50.140">
    <property type="entry name" value="Nucleic acid-binding proteins"/>
    <property type="match status" value="1"/>
</dbReference>
<evidence type="ECO:0000256" key="7">
    <source>
        <dbReference type="ARBA" id="ARBA00022741"/>
    </source>
</evidence>
<evidence type="ECO:0000256" key="13">
    <source>
        <dbReference type="ARBA" id="ARBA00023242"/>
    </source>
</evidence>
<dbReference type="GO" id="GO:0005524">
    <property type="term" value="F:ATP binding"/>
    <property type="evidence" value="ECO:0007669"/>
    <property type="project" value="UniProtKB-KW"/>
</dbReference>
<dbReference type="GO" id="GO:0071897">
    <property type="term" value="P:DNA biosynthetic process"/>
    <property type="evidence" value="ECO:0007669"/>
    <property type="project" value="InterPro"/>
</dbReference>
<dbReference type="GO" id="GO:0006297">
    <property type="term" value="P:nucleotide-excision repair, DNA gap filling"/>
    <property type="evidence" value="ECO:0007669"/>
    <property type="project" value="TreeGrafter"/>
</dbReference>
<evidence type="ECO:0000256" key="3">
    <source>
        <dbReference type="ARBA" id="ARBA00007572"/>
    </source>
</evidence>
<dbReference type="PANTHER" id="PTHR45997">
    <property type="entry name" value="DNA LIGASE 4"/>
    <property type="match status" value="1"/>
</dbReference>
<evidence type="ECO:0000256" key="4">
    <source>
        <dbReference type="ARBA" id="ARBA00022598"/>
    </source>
</evidence>
<comment type="similarity">
    <text evidence="3 16">Belongs to the ATP-dependent DNA ligase family.</text>
</comment>
<evidence type="ECO:0000256" key="8">
    <source>
        <dbReference type="ARBA" id="ARBA00022763"/>
    </source>
</evidence>
<evidence type="ECO:0000256" key="1">
    <source>
        <dbReference type="ARBA" id="ARBA00001946"/>
    </source>
</evidence>
<dbReference type="OrthoDB" id="151490at2759"/>
<keyword evidence="12 15" id="KW-0234">DNA repair</keyword>
<dbReference type="GO" id="GO:0032807">
    <property type="term" value="C:DNA ligase IV complex"/>
    <property type="evidence" value="ECO:0007669"/>
    <property type="project" value="TreeGrafter"/>
</dbReference>
<protein>
    <recommendedName>
        <fullName evidence="15">DNA ligase</fullName>
        <ecNumber evidence="15">6.5.1.1</ecNumber>
    </recommendedName>
</protein>
<evidence type="ECO:0000256" key="10">
    <source>
        <dbReference type="ARBA" id="ARBA00022842"/>
    </source>
</evidence>
<dbReference type="NCBIfam" id="TIGR00574">
    <property type="entry name" value="dnl1"/>
    <property type="match status" value="1"/>
</dbReference>
<evidence type="ECO:0000256" key="11">
    <source>
        <dbReference type="ARBA" id="ARBA00023172"/>
    </source>
</evidence>
<keyword evidence="8 15" id="KW-0227">DNA damage</keyword>
<feature type="region of interest" description="Disordered" evidence="17">
    <location>
        <begin position="1"/>
        <end position="33"/>
    </location>
</feature>
<feature type="domain" description="BRCT" evidence="19">
    <location>
        <begin position="666"/>
        <end position="763"/>
    </location>
</feature>
<dbReference type="Pfam" id="PF04675">
    <property type="entry name" value="DNA_ligase_A_N"/>
    <property type="match status" value="1"/>
</dbReference>
<evidence type="ECO:0000256" key="16">
    <source>
        <dbReference type="RuleBase" id="RU004196"/>
    </source>
</evidence>
<proteinExistence type="inferred from homology"/>
<dbReference type="InterPro" id="IPR012310">
    <property type="entry name" value="DNA_ligase_ATP-dep_cent"/>
</dbReference>
<dbReference type="PROSITE" id="PS50172">
    <property type="entry name" value="BRCT"/>
    <property type="match status" value="2"/>
</dbReference>
<dbReference type="InterPro" id="IPR029710">
    <property type="entry name" value="LIG4"/>
</dbReference>
<keyword evidence="6" id="KW-0677">Repeat</keyword>
<dbReference type="PROSITE" id="PS50160">
    <property type="entry name" value="DNA_LIGASE_A3"/>
    <property type="match status" value="1"/>
</dbReference>
<feature type="region of interest" description="Disordered" evidence="17">
    <location>
        <begin position="774"/>
        <end position="863"/>
    </location>
</feature>
<dbReference type="CDD" id="cd07903">
    <property type="entry name" value="Adenylation_DNA_ligase_IV"/>
    <property type="match status" value="1"/>
</dbReference>
<keyword evidence="4 15" id="KW-0436">Ligase</keyword>
<dbReference type="InterPro" id="IPR044125">
    <property type="entry name" value="Adenylation_DNA_ligase_IV"/>
</dbReference>
<sequence>MQATPAPSSPPRSPSPSNATVSKVLPNPPPNTGTAPFSILTGLFEKLQNERKRDKKEKLINAWFTHWREQKGMDLYPVLRLILPFKDRERAVYGLKEQNLAKTYIKLIPLNPKDPDAMRLTHWKKPTEKDKVSGDFPTVLHEVISKRSSVVESSLTIAEVNDMLDELASHMGSREVQSRILKRVYNRATPDDQRWLARIILKDLVISVKETTVLAVFHPDAQDMYNTCSDLKKVAWGLWDPNFRMHSDNKAVRLFQAFTPMLCSRPTRKIEETVKEMGEKDFFIEEKLDGERMQLHKSGNEYFYCSRKGKEYTYLYGKHVGEGSLTPYIDKAFDERVDSIILDGEMLVWDPISQRNLPFGTLKTAAGDKTKKANMPRPCFKVFDIVYLNGSSLIDRSTSFRKKNMRHCLKEIPGRIEFTIEYKGRTAEDIRAKMDEIMENRGEGLVIKHPSSKYVLNGRNKDWIKVKPEYMDNMGETVDVLVVGGNYGTGGRGGAVSTLVCAVAETGNGDDDDLDMKYRTYVRIGSGLTYADYLWIRSLPWKKWDDKKPPSFLKLSPKHSREDKGDLYLEPEDSFILKVKAAEVTKSDGYHMGFTMRFPRAMSIRTDLTIADCMTDQGVMESVKNVAKRKLESDFTTKSNKKKTKPKAKPKMTMEYTGPKVEDIEVSSDVFEDMKFVVIPNAKSKDGDQEKKAMQSKIIANGGKYQQIVGKNPQGVMVVFMGSGMPYDVKMIIKKGATDIITPDWIEDSIALGRPAPLNRRYFVYATEDRQLTAEYRMDQTDDGEDEESGDEDDESQAAGPSRTKARSPSAMSDEPKRETKEDPELEEWLNVPKDDTRHDSATDDEDYGADSDNDGPDMDDFVKVAMSQPGYDSDTDDGEDMDFISKDDLKEENMEDEVQPEKEDVKMGENDEAMEYDTELIFRHLCFYLDSPKNARKLNMKVKDKHETAINNAFDETAEFITANGGRIVEMNDPKLTHILLDKRDTTRRLDLIKLTSKPKLRQLVIREYIQACLDENTLLDEDDFKP</sequence>
<dbReference type="Gene3D" id="3.40.50.10190">
    <property type="entry name" value="BRCT domain"/>
    <property type="match status" value="2"/>
</dbReference>
<feature type="compositionally biased region" description="Basic and acidic residues" evidence="17">
    <location>
        <begin position="814"/>
        <end position="823"/>
    </location>
</feature>
<dbReference type="InterPro" id="IPR000977">
    <property type="entry name" value="DNA_ligase_ATP-dep"/>
</dbReference>
<dbReference type="EC" id="6.5.1.1" evidence="15"/>
<dbReference type="PROSITE" id="PS00697">
    <property type="entry name" value="DNA_LIGASE_A1"/>
    <property type="match status" value="1"/>
</dbReference>
<evidence type="ECO:0000259" key="19">
    <source>
        <dbReference type="PROSITE" id="PS50172"/>
    </source>
</evidence>
<keyword evidence="5" id="KW-0479">Metal-binding</keyword>
<dbReference type="SUPFAM" id="SSF56091">
    <property type="entry name" value="DNA ligase/mRNA capping enzyme, catalytic domain"/>
    <property type="match status" value="1"/>
</dbReference>
<dbReference type="InterPro" id="IPR012309">
    <property type="entry name" value="DNA_ligase_ATP-dep_C"/>
</dbReference>
<comment type="cofactor">
    <cofactor evidence="1">
        <name>Mg(2+)</name>
        <dbReference type="ChEBI" id="CHEBI:18420"/>
    </cofactor>
</comment>
<dbReference type="Pfam" id="PF04679">
    <property type="entry name" value="DNA_ligase_A_C"/>
    <property type="match status" value="1"/>
</dbReference>
<feature type="compositionally biased region" description="Acidic residues" evidence="17">
    <location>
        <begin position="843"/>
        <end position="860"/>
    </location>
</feature>
<keyword evidence="10" id="KW-0460">Magnesium</keyword>
<keyword evidence="9 15" id="KW-0067">ATP-binding</keyword>
<dbReference type="AlphaFoldDB" id="A0A0D7BAX2"/>